<organism evidence="1 2">
    <name type="scientific">Acinetobacter cumulans</name>
    <dbReference type="NCBI Taxonomy" id="2136182"/>
    <lineage>
        <taxon>Bacteria</taxon>
        <taxon>Pseudomonadati</taxon>
        <taxon>Pseudomonadota</taxon>
        <taxon>Gammaproteobacteria</taxon>
        <taxon>Moraxellales</taxon>
        <taxon>Moraxellaceae</taxon>
        <taxon>Acinetobacter</taxon>
    </lineage>
</organism>
<dbReference type="InterPro" id="IPR011990">
    <property type="entry name" value="TPR-like_helical_dom_sf"/>
</dbReference>
<reference evidence="1 2" key="1">
    <citation type="submission" date="2018-09" db="EMBL/GenBank/DDBJ databases">
        <title>The draft genome of Acinetobacter sp. strains.</title>
        <authorList>
            <person name="Qin J."/>
            <person name="Feng Y."/>
            <person name="Zong Z."/>
        </authorList>
    </citation>
    <scope>NUCLEOTIDE SEQUENCE [LARGE SCALE GENOMIC DNA]</scope>
    <source>
        <strain evidence="1 2">WCHAc060003</strain>
    </source>
</reference>
<name>A0A498D6C5_9GAMM</name>
<evidence type="ECO:0000313" key="1">
    <source>
        <dbReference type="EMBL" id="RLL36983.1"/>
    </source>
</evidence>
<dbReference type="Proteomes" id="UP000267166">
    <property type="component" value="Unassembled WGS sequence"/>
</dbReference>
<dbReference type="AlphaFoldDB" id="A0A498D6C5"/>
<evidence type="ECO:0000313" key="2">
    <source>
        <dbReference type="Proteomes" id="UP000267166"/>
    </source>
</evidence>
<protein>
    <submittedName>
        <fullName evidence="1">DUF924 family protein</fullName>
    </submittedName>
</protein>
<sequence>MNYQDILDFWFSAETQPHWFAKSDEFDAIIEKNFKNVHLQATQSELWTWRQHASGRLAEIIVLDQFSRNLYRQSAQAFAHDAMALSLAQEAVQQGLDQQLPTEQRAFLYLPYMHSESKLIQAQSLALFEHLANPINLDFAQQHKVIIDRFGRYPHRNSVLNRPSTATEIEFLSQPHSSF</sequence>
<dbReference type="EMBL" id="RCHD01000007">
    <property type="protein sequence ID" value="RLL36983.1"/>
    <property type="molecule type" value="Genomic_DNA"/>
</dbReference>
<dbReference type="SUPFAM" id="SSF48452">
    <property type="entry name" value="TPR-like"/>
    <property type="match status" value="1"/>
</dbReference>
<dbReference type="Gene3D" id="1.20.58.320">
    <property type="entry name" value="TPR-like"/>
    <property type="match status" value="1"/>
</dbReference>
<comment type="caution">
    <text evidence="1">The sequence shown here is derived from an EMBL/GenBank/DDBJ whole genome shotgun (WGS) entry which is preliminary data.</text>
</comment>
<gene>
    <name evidence="1" type="ORF">D9K80_04345</name>
</gene>
<accession>A0A498D6C5</accession>
<dbReference type="InterPro" id="IPR010323">
    <property type="entry name" value="DUF924"/>
</dbReference>
<dbReference type="Pfam" id="PF06041">
    <property type="entry name" value="DUF924"/>
    <property type="match status" value="1"/>
</dbReference>
<dbReference type="RefSeq" id="WP_120364105.1">
    <property type="nucleotide sequence ID" value="NZ_RAXW01000006.1"/>
</dbReference>
<dbReference type="Gene3D" id="1.25.40.10">
    <property type="entry name" value="Tetratricopeptide repeat domain"/>
    <property type="match status" value="1"/>
</dbReference>
<proteinExistence type="predicted"/>